<reference evidence="3 4" key="1">
    <citation type="submission" date="2019-02" db="EMBL/GenBank/DDBJ databases">
        <title>Genome sequence of the sea-ice species Brumimicrobium glaciale.</title>
        <authorList>
            <person name="Bowman J.P."/>
        </authorList>
    </citation>
    <scope>NUCLEOTIDE SEQUENCE [LARGE SCALE GENOMIC DNA]</scope>
    <source>
        <strain evidence="3 4">IC156</strain>
    </source>
</reference>
<dbReference type="GO" id="GO:0004553">
    <property type="term" value="F:hydrolase activity, hydrolyzing O-glycosyl compounds"/>
    <property type="evidence" value="ECO:0007669"/>
    <property type="project" value="UniProtKB-ARBA"/>
</dbReference>
<evidence type="ECO:0000256" key="1">
    <source>
        <dbReference type="ARBA" id="ARBA00022729"/>
    </source>
</evidence>
<evidence type="ECO:0000313" key="3">
    <source>
        <dbReference type="EMBL" id="RYM33812.1"/>
    </source>
</evidence>
<feature type="domain" description="Secretion system C-terminal sorting" evidence="2">
    <location>
        <begin position="381"/>
        <end position="454"/>
    </location>
</feature>
<dbReference type="AlphaFoldDB" id="A0A4Q4KKI1"/>
<evidence type="ECO:0000313" key="4">
    <source>
        <dbReference type="Proteomes" id="UP000293952"/>
    </source>
</evidence>
<proteinExistence type="predicted"/>
<keyword evidence="4" id="KW-1185">Reference proteome</keyword>
<dbReference type="OrthoDB" id="869215at2"/>
<organism evidence="3 4">
    <name type="scientific">Brumimicrobium glaciale</name>
    <dbReference type="NCBI Taxonomy" id="200475"/>
    <lineage>
        <taxon>Bacteria</taxon>
        <taxon>Pseudomonadati</taxon>
        <taxon>Bacteroidota</taxon>
        <taxon>Flavobacteriia</taxon>
        <taxon>Flavobacteriales</taxon>
        <taxon>Crocinitomicaceae</taxon>
        <taxon>Brumimicrobium</taxon>
    </lineage>
</organism>
<sequence>MKTNIFNSLILLIILTFGLNLNAQTLCPVIPAPFYESFNSGTEPLCWENLSSDPSTSPDNFWNFNDQGDYGATNNGKIAGKFAKADGSNPNPDSMILISPEIDLSSLTTPYLSFEWFSNNTDFPADNTPLIIDIFDGTAWTNLDTLSGDSSAWRFQNYDLNAFMNQTIQVRFMVNQTLTTNHPIYNDILLDEVRIDDCVSTTGQDGSKTFCILNGVVDLNDNIIVKPNGGGYWSYPSQPGLISGAHFNVSSLTVGATYEVYYIERLVCYDTTVATISFYNYESAGIDGETTVCPNEPIPLFSVLSGFVSPGGTWYDFTGTALPNSLPNAQTIPGIYDYTYVILNANCPDDSAVVNVSVASDCDWWEPPVSTTKQDFQNISISPNPASNHLKIINSSNTSALKIEMLDMNGRNVLSENKALSTAEEVTLMIDHLEKGIYTLRIFNNEGQNVYKIVKQ</sequence>
<accession>A0A4Q4KKI1</accession>
<dbReference type="NCBIfam" id="TIGR04183">
    <property type="entry name" value="Por_Secre_tail"/>
    <property type="match status" value="1"/>
</dbReference>
<dbReference type="SUPFAM" id="SSF49899">
    <property type="entry name" value="Concanavalin A-like lectins/glucanases"/>
    <property type="match status" value="1"/>
</dbReference>
<dbReference type="RefSeq" id="WP_130093253.1">
    <property type="nucleotide sequence ID" value="NZ_SETE01000003.1"/>
</dbReference>
<dbReference type="InterPro" id="IPR013320">
    <property type="entry name" value="ConA-like_dom_sf"/>
</dbReference>
<gene>
    <name evidence="3" type="ORF">ERX46_07540</name>
</gene>
<dbReference type="EMBL" id="SETE01000003">
    <property type="protein sequence ID" value="RYM33812.1"/>
    <property type="molecule type" value="Genomic_DNA"/>
</dbReference>
<dbReference type="Pfam" id="PF18962">
    <property type="entry name" value="Por_Secre_tail"/>
    <property type="match status" value="1"/>
</dbReference>
<evidence type="ECO:0000259" key="2">
    <source>
        <dbReference type="Pfam" id="PF18962"/>
    </source>
</evidence>
<comment type="caution">
    <text evidence="3">The sequence shown here is derived from an EMBL/GenBank/DDBJ whole genome shotgun (WGS) entry which is preliminary data.</text>
</comment>
<protein>
    <submittedName>
        <fullName evidence="3">T9SS type A sorting domain-containing protein</fullName>
    </submittedName>
</protein>
<dbReference type="Gene3D" id="2.60.120.200">
    <property type="match status" value="1"/>
</dbReference>
<name>A0A4Q4KKI1_9FLAO</name>
<dbReference type="InterPro" id="IPR026444">
    <property type="entry name" value="Secre_tail"/>
</dbReference>
<keyword evidence="1" id="KW-0732">Signal</keyword>
<dbReference type="GO" id="GO:0005975">
    <property type="term" value="P:carbohydrate metabolic process"/>
    <property type="evidence" value="ECO:0007669"/>
    <property type="project" value="UniProtKB-ARBA"/>
</dbReference>
<dbReference type="Proteomes" id="UP000293952">
    <property type="component" value="Unassembled WGS sequence"/>
</dbReference>